<feature type="binding site" evidence="14">
    <location>
        <position position="211"/>
    </location>
    <ligand>
        <name>substrate</name>
    </ligand>
</feature>
<proteinExistence type="inferred from homology"/>
<keyword evidence="6 12" id="KW-0686">Riboflavin biosynthesis</keyword>
<feature type="binding site" evidence="14">
    <location>
        <position position="158"/>
    </location>
    <ligand>
        <name>NADP(+)</name>
        <dbReference type="ChEBI" id="CHEBI:58349"/>
    </ligand>
</feature>
<dbReference type="GO" id="GO:0008835">
    <property type="term" value="F:diaminohydroxyphosphoribosylaminopyrimidine deaminase activity"/>
    <property type="evidence" value="ECO:0007669"/>
    <property type="project" value="UniProtKB-EC"/>
</dbReference>
<evidence type="ECO:0000313" key="18">
    <source>
        <dbReference type="Proteomes" id="UP001304300"/>
    </source>
</evidence>
<evidence type="ECO:0000256" key="13">
    <source>
        <dbReference type="PIRSR" id="PIRSR006769-1"/>
    </source>
</evidence>
<evidence type="ECO:0000256" key="12">
    <source>
        <dbReference type="PIRNR" id="PIRNR006769"/>
    </source>
</evidence>
<feature type="binding site" evidence="15">
    <location>
        <position position="53"/>
    </location>
    <ligand>
        <name>Zn(2+)</name>
        <dbReference type="ChEBI" id="CHEBI:29105"/>
        <note>catalytic</note>
    </ligand>
</feature>
<feature type="binding site" evidence="14">
    <location>
        <position position="188"/>
    </location>
    <ligand>
        <name>substrate</name>
    </ligand>
</feature>
<dbReference type="Pfam" id="PF01872">
    <property type="entry name" value="RibD_C"/>
    <property type="match status" value="1"/>
</dbReference>
<name>A0AAQ3L9U2_9BACT</name>
<dbReference type="PIRSF" id="PIRSF006769">
    <property type="entry name" value="RibD"/>
    <property type="match status" value="1"/>
</dbReference>
<comment type="catalytic activity">
    <reaction evidence="12">
        <text>5-amino-6-(5-phospho-D-ribitylamino)uracil + NADP(+) = 5-amino-6-(5-phospho-D-ribosylamino)uracil + NADPH + H(+)</text>
        <dbReference type="Rhea" id="RHEA:17845"/>
        <dbReference type="ChEBI" id="CHEBI:15378"/>
        <dbReference type="ChEBI" id="CHEBI:57783"/>
        <dbReference type="ChEBI" id="CHEBI:58349"/>
        <dbReference type="ChEBI" id="CHEBI:58421"/>
        <dbReference type="ChEBI" id="CHEBI:58453"/>
        <dbReference type="EC" id="1.1.1.193"/>
    </reaction>
</comment>
<evidence type="ECO:0000256" key="14">
    <source>
        <dbReference type="PIRSR" id="PIRSR006769-2"/>
    </source>
</evidence>
<dbReference type="Gene3D" id="3.40.430.10">
    <property type="entry name" value="Dihydrofolate Reductase, subunit A"/>
    <property type="match status" value="1"/>
</dbReference>
<evidence type="ECO:0000256" key="11">
    <source>
        <dbReference type="ARBA" id="ARBA00023268"/>
    </source>
</evidence>
<dbReference type="Gene3D" id="3.40.140.10">
    <property type="entry name" value="Cytidine Deaminase, domain 2"/>
    <property type="match status" value="1"/>
</dbReference>
<dbReference type="EC" id="3.5.4.26" evidence="12"/>
<evidence type="ECO:0000259" key="16">
    <source>
        <dbReference type="PROSITE" id="PS51747"/>
    </source>
</evidence>
<evidence type="ECO:0000256" key="4">
    <source>
        <dbReference type="ARBA" id="ARBA00005259"/>
    </source>
</evidence>
<comment type="catalytic activity">
    <reaction evidence="12">
        <text>2,5-diamino-6-hydroxy-4-(5-phosphoribosylamino)-pyrimidine + H2O + H(+) = 5-amino-6-(5-phospho-D-ribosylamino)uracil + NH4(+)</text>
        <dbReference type="Rhea" id="RHEA:21868"/>
        <dbReference type="ChEBI" id="CHEBI:15377"/>
        <dbReference type="ChEBI" id="CHEBI:15378"/>
        <dbReference type="ChEBI" id="CHEBI:28938"/>
        <dbReference type="ChEBI" id="CHEBI:58453"/>
        <dbReference type="ChEBI" id="CHEBI:58614"/>
        <dbReference type="EC" id="3.5.4.26"/>
    </reaction>
</comment>
<evidence type="ECO:0000256" key="15">
    <source>
        <dbReference type="PIRSR" id="PIRSR006769-3"/>
    </source>
</evidence>
<feature type="binding site" evidence="14">
    <location>
        <position position="172"/>
    </location>
    <ligand>
        <name>substrate</name>
    </ligand>
</feature>
<dbReference type="RefSeq" id="WP_317834235.1">
    <property type="nucleotide sequence ID" value="NZ_CP136920.1"/>
</dbReference>
<dbReference type="PROSITE" id="PS51747">
    <property type="entry name" value="CYT_DCMP_DEAMINASES_2"/>
    <property type="match status" value="1"/>
</dbReference>
<dbReference type="InterPro" id="IPR002125">
    <property type="entry name" value="CMP_dCMP_dom"/>
</dbReference>
<evidence type="ECO:0000256" key="6">
    <source>
        <dbReference type="ARBA" id="ARBA00022619"/>
    </source>
</evidence>
<keyword evidence="7 12" id="KW-0479">Metal-binding</keyword>
<keyword evidence="12 17" id="KW-0378">Hydrolase</keyword>
<dbReference type="InterPro" id="IPR004794">
    <property type="entry name" value="Eubact_RibD"/>
</dbReference>
<dbReference type="InterPro" id="IPR002734">
    <property type="entry name" value="RibDG_C"/>
</dbReference>
<comment type="pathway">
    <text evidence="3 12">Cofactor biosynthesis; riboflavin biosynthesis; 5-amino-6-(D-ribitylamino)uracil from GTP: step 3/4.</text>
</comment>
<dbReference type="PANTHER" id="PTHR38011:SF7">
    <property type="entry name" value="2,5-DIAMINO-6-RIBOSYLAMINO-4(3H)-PYRIMIDINONE 5'-PHOSPHATE REDUCTASE"/>
    <property type="match status" value="1"/>
</dbReference>
<keyword evidence="10 12" id="KW-0560">Oxidoreductase</keyword>
<evidence type="ECO:0000256" key="5">
    <source>
        <dbReference type="ARBA" id="ARBA00007417"/>
    </source>
</evidence>
<dbReference type="InterPro" id="IPR016192">
    <property type="entry name" value="APOBEC/CMP_deaminase_Zn-bd"/>
</dbReference>
<gene>
    <name evidence="17" type="primary">ribD</name>
    <name evidence="17" type="ORF">RZN69_01525</name>
</gene>
<dbReference type="KEGG" id="puo:RZN69_01525"/>
<dbReference type="PROSITE" id="PS00903">
    <property type="entry name" value="CYT_DCMP_DEAMINASES_1"/>
    <property type="match status" value="1"/>
</dbReference>
<feature type="binding site" evidence="14">
    <location>
        <position position="174"/>
    </location>
    <ligand>
        <name>NADP(+)</name>
        <dbReference type="ChEBI" id="CHEBI:58349"/>
    </ligand>
</feature>
<comment type="function">
    <text evidence="1 12">Converts 2,5-diamino-6-(ribosylamino)-4(3h)-pyrimidinone 5'-phosphate into 5-amino-6-(ribosylamino)-2,4(1h,3h)-pyrimidinedione 5'-phosphate.</text>
</comment>
<keyword evidence="9 12" id="KW-0521">NADP</keyword>
<keyword evidence="8 12" id="KW-0862">Zinc</keyword>
<comment type="similarity">
    <text evidence="4 12">In the N-terminal section; belongs to the cytidine and deoxycytidylate deaminase family.</text>
</comment>
<feature type="binding site" evidence="14">
    <location>
        <position position="301"/>
    </location>
    <ligand>
        <name>substrate</name>
    </ligand>
</feature>
<dbReference type="GO" id="GO:0008270">
    <property type="term" value="F:zinc ion binding"/>
    <property type="evidence" value="ECO:0007669"/>
    <property type="project" value="InterPro"/>
</dbReference>
<feature type="domain" description="CMP/dCMP-type deaminase" evidence="16">
    <location>
        <begin position="4"/>
        <end position="127"/>
    </location>
</feature>
<comment type="cofactor">
    <cofactor evidence="12 15">
        <name>Zn(2+)</name>
        <dbReference type="ChEBI" id="CHEBI:29105"/>
    </cofactor>
    <text evidence="12 15">Binds 1 zinc ion.</text>
</comment>
<feature type="binding site" evidence="15">
    <location>
        <position position="79"/>
    </location>
    <ligand>
        <name>Zn(2+)</name>
        <dbReference type="ChEBI" id="CHEBI:29105"/>
        <note>catalytic</note>
    </ligand>
</feature>
<evidence type="ECO:0000313" key="17">
    <source>
        <dbReference type="EMBL" id="WOO41751.1"/>
    </source>
</evidence>
<dbReference type="GO" id="GO:0008703">
    <property type="term" value="F:5-amino-6-(5-phosphoribosylamino)uracil reductase activity"/>
    <property type="evidence" value="ECO:0007669"/>
    <property type="project" value="UniProtKB-EC"/>
</dbReference>
<dbReference type="InterPro" id="IPR050765">
    <property type="entry name" value="Riboflavin_Biosynth_HTPR"/>
</dbReference>
<evidence type="ECO:0000256" key="8">
    <source>
        <dbReference type="ARBA" id="ARBA00022833"/>
    </source>
</evidence>
<feature type="binding site" evidence="15">
    <location>
        <position position="88"/>
    </location>
    <ligand>
        <name>Zn(2+)</name>
        <dbReference type="ChEBI" id="CHEBI:29105"/>
        <note>catalytic</note>
    </ligand>
</feature>
<dbReference type="EMBL" id="CP136920">
    <property type="protein sequence ID" value="WOO41751.1"/>
    <property type="molecule type" value="Genomic_DNA"/>
</dbReference>
<evidence type="ECO:0000256" key="3">
    <source>
        <dbReference type="ARBA" id="ARBA00004910"/>
    </source>
</evidence>
<evidence type="ECO:0000256" key="9">
    <source>
        <dbReference type="ARBA" id="ARBA00022857"/>
    </source>
</evidence>
<evidence type="ECO:0000256" key="7">
    <source>
        <dbReference type="ARBA" id="ARBA00022723"/>
    </source>
</evidence>
<evidence type="ECO:0000256" key="1">
    <source>
        <dbReference type="ARBA" id="ARBA00002151"/>
    </source>
</evidence>
<feature type="binding site" evidence="14">
    <location>
        <position position="204"/>
    </location>
    <ligand>
        <name>NADP(+)</name>
        <dbReference type="ChEBI" id="CHEBI:58349"/>
    </ligand>
</feature>
<feature type="active site" description="Proton donor" evidence="13">
    <location>
        <position position="55"/>
    </location>
</feature>
<sequence length="371" mass="40519">MADSKHIGPMTRALELARRGWGDTHPNPMVGAVVVEHGEIVAEGWHQTAGQDHAEIAAIKALGREPGEDATLYVTLEPCSTSGRTGACTDAIIKHGFKHVVIGAIDPNPNHAGHGIKVLEAAGIEVTTGVLEEACSDLNLIFNHWIVKRTPFIAGKIATTIDGKVATRTGHSKWITGETARADVHRWRRLFPAIACGNATALADDPAMTARIKGEDIWCPRRFIFDRGLDTLRNPKLQVFTDAFREKTTLVTSIEQSNAALERAESLGIEIWALPTDTRAWFFDAFLKRCASIGITGVYVEGGANILSSMLDNQILDYLFAYRAPKLLADIKAPPCFIGQNIETMNSAFSLKNVKHATLEDDQLMRGFISK</sequence>
<dbReference type="CDD" id="cd01284">
    <property type="entry name" value="Riboflavin_deaminase-reductase"/>
    <property type="match status" value="1"/>
</dbReference>
<evidence type="ECO:0000256" key="2">
    <source>
        <dbReference type="ARBA" id="ARBA00004882"/>
    </source>
</evidence>
<reference evidence="17 18" key="1">
    <citation type="submission" date="2023-10" db="EMBL/GenBank/DDBJ databases">
        <title>Rubellicoccus peritrichatus gen. nov., sp. nov., isolated from an algae of coral reef tank.</title>
        <authorList>
            <person name="Luo J."/>
        </authorList>
    </citation>
    <scope>NUCLEOTIDE SEQUENCE [LARGE SCALE GENOMIC DNA]</scope>
    <source>
        <strain evidence="17 18">CR14</strain>
    </source>
</reference>
<dbReference type="NCBIfam" id="TIGR00326">
    <property type="entry name" value="eubact_ribD"/>
    <property type="match status" value="1"/>
</dbReference>
<dbReference type="GO" id="GO:0009231">
    <property type="term" value="P:riboflavin biosynthetic process"/>
    <property type="evidence" value="ECO:0007669"/>
    <property type="project" value="UniProtKB-KW"/>
</dbReference>
<dbReference type="SUPFAM" id="SSF53927">
    <property type="entry name" value="Cytidine deaminase-like"/>
    <property type="match status" value="1"/>
</dbReference>
<dbReference type="PANTHER" id="PTHR38011">
    <property type="entry name" value="DIHYDROFOLATE REDUCTASE FAMILY PROTEIN (AFU_ORTHOLOGUE AFUA_8G06820)"/>
    <property type="match status" value="1"/>
</dbReference>
<evidence type="ECO:0000256" key="10">
    <source>
        <dbReference type="ARBA" id="ARBA00023002"/>
    </source>
</evidence>
<organism evidence="17 18">
    <name type="scientific">Rubellicoccus peritrichatus</name>
    <dbReference type="NCBI Taxonomy" id="3080537"/>
    <lineage>
        <taxon>Bacteria</taxon>
        <taxon>Pseudomonadati</taxon>
        <taxon>Verrucomicrobiota</taxon>
        <taxon>Opitutia</taxon>
        <taxon>Puniceicoccales</taxon>
        <taxon>Cerasicoccaceae</taxon>
        <taxon>Rubellicoccus</taxon>
    </lineage>
</organism>
<comment type="similarity">
    <text evidence="5 12">In the C-terminal section; belongs to the HTP reductase family.</text>
</comment>
<dbReference type="InterPro" id="IPR016193">
    <property type="entry name" value="Cytidine_deaminase-like"/>
</dbReference>
<keyword evidence="11" id="KW-0511">Multifunctional enzyme</keyword>
<dbReference type="Proteomes" id="UP001304300">
    <property type="component" value="Chromosome"/>
</dbReference>
<comment type="pathway">
    <text evidence="2 12">Cofactor biosynthesis; riboflavin biosynthesis; 5-amino-6-(D-ribitylamino)uracil from GTP: step 2/4.</text>
</comment>
<keyword evidence="18" id="KW-1185">Reference proteome</keyword>
<dbReference type="InterPro" id="IPR024072">
    <property type="entry name" value="DHFR-like_dom_sf"/>
</dbReference>
<dbReference type="EC" id="1.1.1.193" evidence="12"/>
<feature type="binding site" evidence="14">
    <location>
        <begin position="303"/>
        <end position="309"/>
    </location>
    <ligand>
        <name>NADP(+)</name>
        <dbReference type="ChEBI" id="CHEBI:58349"/>
    </ligand>
</feature>
<accession>A0AAQ3L9U2</accession>
<protein>
    <recommendedName>
        <fullName evidence="12">Riboflavin biosynthesis protein RibD</fullName>
    </recommendedName>
    <domain>
        <recommendedName>
            <fullName evidence="12">Diaminohydroxyphosphoribosylaminopyrimidine deaminase</fullName>
            <shortName evidence="12">DRAP deaminase</shortName>
            <ecNumber evidence="12">3.5.4.26</ecNumber>
        </recommendedName>
        <alternativeName>
            <fullName evidence="12">Riboflavin-specific deaminase</fullName>
        </alternativeName>
    </domain>
    <domain>
        <recommendedName>
            <fullName evidence="12">5-amino-6-(5-phosphoribosylamino)uracil reductase</fullName>
            <ecNumber evidence="12">1.1.1.193</ecNumber>
        </recommendedName>
        <alternativeName>
            <fullName evidence="12">HTP reductase</fullName>
        </alternativeName>
    </domain>
</protein>
<dbReference type="SUPFAM" id="SSF53597">
    <property type="entry name" value="Dihydrofolate reductase-like"/>
    <property type="match status" value="1"/>
</dbReference>
<feature type="binding site" evidence="14">
    <location>
        <position position="200"/>
    </location>
    <ligand>
        <name>NADP(+)</name>
        <dbReference type="ChEBI" id="CHEBI:58349"/>
    </ligand>
</feature>
<dbReference type="Pfam" id="PF00383">
    <property type="entry name" value="dCMP_cyt_deam_1"/>
    <property type="match status" value="1"/>
</dbReference>
<dbReference type="AlphaFoldDB" id="A0AAQ3L9U2"/>